<dbReference type="EMBL" id="KQ964265">
    <property type="protein sequence ID" value="KXJ86975.1"/>
    <property type="molecule type" value="Genomic_DNA"/>
</dbReference>
<keyword evidence="2" id="KW-1185">Reference proteome</keyword>
<dbReference type="InParanoid" id="A0A136IPY2"/>
<proteinExistence type="predicted"/>
<dbReference type="OrthoDB" id="58379at2759"/>
<name>A0A136IPY2_9PEZI</name>
<dbReference type="Proteomes" id="UP000070501">
    <property type="component" value="Unassembled WGS sequence"/>
</dbReference>
<evidence type="ECO:0000313" key="2">
    <source>
        <dbReference type="Proteomes" id="UP000070501"/>
    </source>
</evidence>
<organism evidence="1 2">
    <name type="scientific">Microdochium bolleyi</name>
    <dbReference type="NCBI Taxonomy" id="196109"/>
    <lineage>
        <taxon>Eukaryota</taxon>
        <taxon>Fungi</taxon>
        <taxon>Dikarya</taxon>
        <taxon>Ascomycota</taxon>
        <taxon>Pezizomycotina</taxon>
        <taxon>Sordariomycetes</taxon>
        <taxon>Xylariomycetidae</taxon>
        <taxon>Xylariales</taxon>
        <taxon>Microdochiaceae</taxon>
        <taxon>Microdochium</taxon>
    </lineage>
</organism>
<dbReference type="STRING" id="196109.A0A136IPY2"/>
<dbReference type="PANTHER" id="PTHR38696:SF1">
    <property type="entry name" value="MEDIATOR OF RNA POLYMERASE II TRANSCRIPTION SUBUNIT 13"/>
    <property type="match status" value="1"/>
</dbReference>
<reference evidence="2" key="1">
    <citation type="submission" date="2016-02" db="EMBL/GenBank/DDBJ databases">
        <title>Draft genome sequence of Microdochium bolleyi, a fungal endophyte of beachgrass.</title>
        <authorList>
            <consortium name="DOE Joint Genome Institute"/>
            <person name="David A.S."/>
            <person name="May G."/>
            <person name="Haridas S."/>
            <person name="Lim J."/>
            <person name="Wang M."/>
            <person name="Labutti K."/>
            <person name="Lipzen A."/>
            <person name="Barry K."/>
            <person name="Grigoriev I.V."/>
        </authorList>
    </citation>
    <scope>NUCLEOTIDE SEQUENCE [LARGE SCALE GENOMIC DNA]</scope>
    <source>
        <strain evidence="2">J235TASD1</strain>
    </source>
</reference>
<gene>
    <name evidence="1" type="ORF">Micbo1qcDRAFT_33473</name>
</gene>
<sequence length="248" mass="28040">MSTSPKSQDGRECGPSITTTTRFAMVGLSRSSRVRLLDFPETINRSLEPVLHKSWPPGIKSEQWTKGAFEYTLREKPWGLFGSTAGACSHYLLRDILQHLYDNGWVLATPITSIAAPEPCDSLLFRHAEKSPPPATFMAVQIHGASKLDLHGACADTIAEFRQMLQRLGLFESDAPFHDSHSFKVVHKVWWNIEENVMRMRRLILGTAELMETLGWSTYGTIRQRASSKDVRVTDSWYFIRAVGERAM</sequence>
<dbReference type="PANTHER" id="PTHR38696">
    <property type="entry name" value="MEDIATOR OF RNA POLYMERASE II TRANSCRIPTION SUBUNIT 13"/>
    <property type="match status" value="1"/>
</dbReference>
<accession>A0A136IPY2</accession>
<evidence type="ECO:0000313" key="1">
    <source>
        <dbReference type="EMBL" id="KXJ86975.1"/>
    </source>
</evidence>
<dbReference type="AlphaFoldDB" id="A0A136IPY2"/>
<protein>
    <submittedName>
        <fullName evidence="1">Uncharacterized protein</fullName>
    </submittedName>
</protein>